<gene>
    <name evidence="1" type="ORF">HWA77_20340</name>
</gene>
<dbReference type="EMBL" id="JABXOR010001305">
    <property type="protein sequence ID" value="NVP02564.1"/>
    <property type="molecule type" value="Genomic_DNA"/>
</dbReference>
<name>A0A850QXQ0_PHODD</name>
<evidence type="ECO:0000313" key="1">
    <source>
        <dbReference type="EMBL" id="NVP02564.1"/>
    </source>
</evidence>
<protein>
    <submittedName>
        <fullName evidence="1">Uncharacterized protein</fullName>
    </submittedName>
</protein>
<accession>A0A850QXQ0</accession>
<dbReference type="Proteomes" id="UP000533429">
    <property type="component" value="Unassembled WGS sequence"/>
</dbReference>
<reference evidence="1 2" key="1">
    <citation type="submission" date="2020-06" db="EMBL/GenBank/DDBJ databases">
        <title>Photobacterium damselae subsp. damselae comparative genomics.</title>
        <authorList>
            <person name="Osorio C.R."/>
        </authorList>
    </citation>
    <scope>NUCLEOTIDE SEQUENCE [LARGE SCALE GENOMIC DNA]</scope>
    <source>
        <strain evidence="1 2">TW250/03</strain>
    </source>
</reference>
<organism evidence="1 2">
    <name type="scientific">Photobacterium damselae subsp. damselae</name>
    <name type="common">Listonella damsela</name>
    <dbReference type="NCBI Taxonomy" id="85581"/>
    <lineage>
        <taxon>Bacteria</taxon>
        <taxon>Pseudomonadati</taxon>
        <taxon>Pseudomonadota</taxon>
        <taxon>Gammaproteobacteria</taxon>
        <taxon>Vibrionales</taxon>
        <taxon>Vibrionaceae</taxon>
        <taxon>Photobacterium</taxon>
    </lineage>
</organism>
<evidence type="ECO:0000313" key="2">
    <source>
        <dbReference type="Proteomes" id="UP000533429"/>
    </source>
</evidence>
<sequence>MSDSLFCGRRFSTLNLIGDFNSEVLAIKIDLNLPVLRIIRVLERVIAWRGYPKWIMVQSLFLVRLLSELNELTPWEFLAHQ</sequence>
<dbReference type="PANTHER" id="PTHR47515">
    <property type="entry name" value="LOW CALCIUM RESPONSE LOCUS PROTEIN T"/>
    <property type="match status" value="1"/>
</dbReference>
<comment type="caution">
    <text evidence="1">The sequence shown here is derived from an EMBL/GenBank/DDBJ whole genome shotgun (WGS) entry which is preliminary data.</text>
</comment>
<dbReference type="AlphaFoldDB" id="A0A850QXQ0"/>
<dbReference type="PANTHER" id="PTHR47515:SF2">
    <property type="entry name" value="INTEGRASE CORE DOMAIN PROTEIN"/>
    <property type="match status" value="1"/>
</dbReference>
<proteinExistence type="predicted"/>